<accession>A0A4C1Z0A9</accession>
<comment type="caution">
    <text evidence="2">The sequence shown here is derived from an EMBL/GenBank/DDBJ whole genome shotgun (WGS) entry which is preliminary data.</text>
</comment>
<organism evidence="2 3">
    <name type="scientific">Eumeta variegata</name>
    <name type="common">Bagworm moth</name>
    <name type="synonym">Eumeta japonica</name>
    <dbReference type="NCBI Taxonomy" id="151549"/>
    <lineage>
        <taxon>Eukaryota</taxon>
        <taxon>Metazoa</taxon>
        <taxon>Ecdysozoa</taxon>
        <taxon>Arthropoda</taxon>
        <taxon>Hexapoda</taxon>
        <taxon>Insecta</taxon>
        <taxon>Pterygota</taxon>
        <taxon>Neoptera</taxon>
        <taxon>Endopterygota</taxon>
        <taxon>Lepidoptera</taxon>
        <taxon>Glossata</taxon>
        <taxon>Ditrysia</taxon>
        <taxon>Tineoidea</taxon>
        <taxon>Psychidae</taxon>
        <taxon>Oiketicinae</taxon>
        <taxon>Eumeta</taxon>
    </lineage>
</organism>
<keyword evidence="1" id="KW-1133">Transmembrane helix</keyword>
<dbReference type="AlphaFoldDB" id="A0A4C1Z0A9"/>
<proteinExistence type="predicted"/>
<name>A0A4C1Z0A9_EUMVA</name>
<dbReference type="EMBL" id="BGZK01001543">
    <property type="protein sequence ID" value="GBP82026.1"/>
    <property type="molecule type" value="Genomic_DNA"/>
</dbReference>
<gene>
    <name evidence="2" type="ORF">EVAR_52230_1</name>
</gene>
<protein>
    <submittedName>
        <fullName evidence="2">Uncharacterized protein</fullName>
    </submittedName>
</protein>
<dbReference type="Proteomes" id="UP000299102">
    <property type="component" value="Unassembled WGS sequence"/>
</dbReference>
<evidence type="ECO:0000313" key="3">
    <source>
        <dbReference type="Proteomes" id="UP000299102"/>
    </source>
</evidence>
<evidence type="ECO:0000313" key="2">
    <source>
        <dbReference type="EMBL" id="GBP82026.1"/>
    </source>
</evidence>
<keyword evidence="3" id="KW-1185">Reference proteome</keyword>
<keyword evidence="1" id="KW-0472">Membrane</keyword>
<evidence type="ECO:0000256" key="1">
    <source>
        <dbReference type="SAM" id="Phobius"/>
    </source>
</evidence>
<keyword evidence="1" id="KW-0812">Transmembrane</keyword>
<reference evidence="2 3" key="1">
    <citation type="journal article" date="2019" name="Commun. Biol.">
        <title>The bagworm genome reveals a unique fibroin gene that provides high tensile strength.</title>
        <authorList>
            <person name="Kono N."/>
            <person name="Nakamura H."/>
            <person name="Ohtoshi R."/>
            <person name="Tomita M."/>
            <person name="Numata K."/>
            <person name="Arakawa K."/>
        </authorList>
    </citation>
    <scope>NUCLEOTIDE SEQUENCE [LARGE SCALE GENOMIC DNA]</scope>
</reference>
<feature type="transmembrane region" description="Helical" evidence="1">
    <location>
        <begin position="38"/>
        <end position="58"/>
    </location>
</feature>
<sequence length="91" mass="9890">MPRCLTKGTHRAVTRRRHPYADTAAYQTKALKPLANDIAAMSCFGVLFVLICVCRVCVCRCAPNHSKCIEMCSDKPATSLLAGVTSLGYPD</sequence>